<evidence type="ECO:0000313" key="2">
    <source>
        <dbReference type="EMBL" id="KZP21717.1"/>
    </source>
</evidence>
<dbReference type="AlphaFoldDB" id="A0A166KAW3"/>
<sequence length="111" mass="12220">MDSKDSKHELVDSEDSDSEHDMRSKRDMDSKHDMDSKGAMDSKHDTDSKDAMDSKQGMDSKHDLPPPSYDAEHAGGESSQMALQKPNGPLKKPGTSYPLTFVPCNSLKPLV</sequence>
<dbReference type="EMBL" id="KV417545">
    <property type="protein sequence ID" value="KZP21717.1"/>
    <property type="molecule type" value="Genomic_DNA"/>
</dbReference>
<feature type="region of interest" description="Disordered" evidence="1">
    <location>
        <begin position="1"/>
        <end position="111"/>
    </location>
</feature>
<proteinExistence type="predicted"/>
<reference evidence="2 3" key="1">
    <citation type="journal article" date="2016" name="Mol. Biol. Evol.">
        <title>Comparative Genomics of Early-Diverging Mushroom-Forming Fungi Provides Insights into the Origins of Lignocellulose Decay Capabilities.</title>
        <authorList>
            <person name="Nagy L.G."/>
            <person name="Riley R."/>
            <person name="Tritt A."/>
            <person name="Adam C."/>
            <person name="Daum C."/>
            <person name="Floudas D."/>
            <person name="Sun H."/>
            <person name="Yadav J.S."/>
            <person name="Pangilinan J."/>
            <person name="Larsson K.H."/>
            <person name="Matsuura K."/>
            <person name="Barry K."/>
            <person name="Labutti K."/>
            <person name="Kuo R."/>
            <person name="Ohm R.A."/>
            <person name="Bhattacharya S.S."/>
            <person name="Shirouzu T."/>
            <person name="Yoshinaga Y."/>
            <person name="Martin F.M."/>
            <person name="Grigoriev I.V."/>
            <person name="Hibbett D.S."/>
        </authorList>
    </citation>
    <scope>NUCLEOTIDE SEQUENCE [LARGE SCALE GENOMIC DNA]</scope>
    <source>
        <strain evidence="2 3">CBS 109695</strain>
    </source>
</reference>
<organism evidence="2 3">
    <name type="scientific">Athelia psychrophila</name>
    <dbReference type="NCBI Taxonomy" id="1759441"/>
    <lineage>
        <taxon>Eukaryota</taxon>
        <taxon>Fungi</taxon>
        <taxon>Dikarya</taxon>
        <taxon>Basidiomycota</taxon>
        <taxon>Agaricomycotina</taxon>
        <taxon>Agaricomycetes</taxon>
        <taxon>Agaricomycetidae</taxon>
        <taxon>Atheliales</taxon>
        <taxon>Atheliaceae</taxon>
        <taxon>Athelia</taxon>
    </lineage>
</organism>
<dbReference type="Proteomes" id="UP000076532">
    <property type="component" value="Unassembled WGS sequence"/>
</dbReference>
<feature type="compositionally biased region" description="Basic and acidic residues" evidence="1">
    <location>
        <begin position="19"/>
        <end position="75"/>
    </location>
</feature>
<feature type="compositionally biased region" description="Basic and acidic residues" evidence="1">
    <location>
        <begin position="1"/>
        <end position="11"/>
    </location>
</feature>
<gene>
    <name evidence="2" type="ORF">FIBSPDRAFT_500316</name>
</gene>
<keyword evidence="3" id="KW-1185">Reference proteome</keyword>
<evidence type="ECO:0000313" key="3">
    <source>
        <dbReference type="Proteomes" id="UP000076532"/>
    </source>
</evidence>
<evidence type="ECO:0000256" key="1">
    <source>
        <dbReference type="SAM" id="MobiDB-lite"/>
    </source>
</evidence>
<accession>A0A166KAW3</accession>
<name>A0A166KAW3_9AGAM</name>
<protein>
    <submittedName>
        <fullName evidence="2">Uncharacterized protein</fullName>
    </submittedName>
</protein>